<name>E0SPJ7_IGNAA</name>
<evidence type="ECO:0000313" key="1">
    <source>
        <dbReference type="EMBL" id="ADM26940.1"/>
    </source>
</evidence>
<dbReference type="Proteomes" id="UP000001304">
    <property type="component" value="Chromosome"/>
</dbReference>
<reference evidence="1 2" key="1">
    <citation type="journal article" date="2010" name="Stand. Genomic Sci.">
        <title>Complete genome sequence of Ignisphaera aggregans type strain (AQ1.S1).</title>
        <authorList>
            <person name="Goker M."/>
            <person name="Held B."/>
            <person name="Lapidus A."/>
            <person name="Nolan M."/>
            <person name="Spring S."/>
            <person name="Yasawong M."/>
            <person name="Lucas S."/>
            <person name="Glavina Del Rio T."/>
            <person name="Tice H."/>
            <person name="Cheng J.F."/>
            <person name="Goodwin L."/>
            <person name="Tapia R."/>
            <person name="Pitluck S."/>
            <person name="Liolios K."/>
            <person name="Ivanova N."/>
            <person name="Mavromatis K."/>
            <person name="Mikhailova N."/>
            <person name="Pati A."/>
            <person name="Chen A."/>
            <person name="Palaniappan K."/>
            <person name="Brambilla E."/>
            <person name="Land M."/>
            <person name="Hauser L."/>
            <person name="Chang Y.J."/>
            <person name="Jeffries C.D."/>
            <person name="Brettin T."/>
            <person name="Detter J.C."/>
            <person name="Han C."/>
            <person name="Rohde M."/>
            <person name="Sikorski J."/>
            <person name="Woyke T."/>
            <person name="Bristow J."/>
            <person name="Eisen J.A."/>
            <person name="Markowitz V."/>
            <person name="Hugenholtz P."/>
            <person name="Kyrpides N.C."/>
            <person name="Klenk H.P."/>
        </authorList>
    </citation>
    <scope>NUCLEOTIDE SEQUENCE [LARGE SCALE GENOMIC DNA]</scope>
    <source>
        <strain evidence="2">DSM 17230 / JCM 13409 / AQ1.S1</strain>
    </source>
</reference>
<gene>
    <name evidence="1" type="ordered locus">Igag_0088</name>
</gene>
<proteinExistence type="predicted"/>
<sequence length="225" mass="26239">MDALKSILLDIIQRYGQKAVIILKTAINIAKSNRLKGLETPGDFDYKSLVEALAASGITYNPSLFLRALEREYNLIETSYKSSTQRWYVFKDLEAIEKILNMITGSEYLDEDPEIIMIKIQIKSIRPRFWLNKLRYLSVKDRLTKTDLKIFEDFAFRVLPKLIRILRKAEEYEEQLYAEINMMKEIISLAQSVSERLDIVINMPLDDENSINTLNLKEAPEKLRP</sequence>
<organism evidence="1 2">
    <name type="scientific">Ignisphaera aggregans (strain DSM 17230 / JCM 13409 / AQ1.S1)</name>
    <dbReference type="NCBI Taxonomy" id="583356"/>
    <lineage>
        <taxon>Archaea</taxon>
        <taxon>Thermoproteota</taxon>
        <taxon>Thermoprotei</taxon>
        <taxon>Desulfurococcales</taxon>
        <taxon>Desulfurococcaceae</taxon>
        <taxon>Ignisphaera</taxon>
    </lineage>
</organism>
<dbReference type="AlphaFoldDB" id="E0SPJ7"/>
<dbReference type="HOGENOM" id="CLU_1253581_0_0_2"/>
<protein>
    <submittedName>
        <fullName evidence="1">Uncharacterized protein</fullName>
    </submittedName>
</protein>
<dbReference type="KEGG" id="iag:Igag_0088"/>
<dbReference type="EMBL" id="CP002098">
    <property type="protein sequence ID" value="ADM26940.1"/>
    <property type="molecule type" value="Genomic_DNA"/>
</dbReference>
<dbReference type="BioCyc" id="IAGG583356:GHAH-97-MONOMER"/>
<evidence type="ECO:0000313" key="2">
    <source>
        <dbReference type="Proteomes" id="UP000001304"/>
    </source>
</evidence>
<accession>E0SPJ7</accession>
<keyword evidence="2" id="KW-1185">Reference proteome</keyword>